<feature type="non-terminal residue" evidence="2">
    <location>
        <position position="41"/>
    </location>
</feature>
<keyword evidence="1" id="KW-0472">Membrane</keyword>
<dbReference type="AlphaFoldDB" id="X1K2X7"/>
<keyword evidence="1" id="KW-0812">Transmembrane</keyword>
<keyword evidence="1" id="KW-1133">Transmembrane helix</keyword>
<protein>
    <submittedName>
        <fullName evidence="2">Uncharacterized protein</fullName>
    </submittedName>
</protein>
<gene>
    <name evidence="2" type="ORF">S03H2_71343</name>
</gene>
<comment type="caution">
    <text evidence="2">The sequence shown here is derived from an EMBL/GenBank/DDBJ whole genome shotgun (WGS) entry which is preliminary data.</text>
</comment>
<evidence type="ECO:0000256" key="1">
    <source>
        <dbReference type="SAM" id="Phobius"/>
    </source>
</evidence>
<sequence length="41" mass="4286">MNDKSRQGISESLTISAAIVGTVCIGVGILMTYQGKMMPIA</sequence>
<accession>X1K2X7</accession>
<organism evidence="2">
    <name type="scientific">marine sediment metagenome</name>
    <dbReference type="NCBI Taxonomy" id="412755"/>
    <lineage>
        <taxon>unclassified sequences</taxon>
        <taxon>metagenomes</taxon>
        <taxon>ecological metagenomes</taxon>
    </lineage>
</organism>
<dbReference type="EMBL" id="BARU01047709">
    <property type="protein sequence ID" value="GAI01362.1"/>
    <property type="molecule type" value="Genomic_DNA"/>
</dbReference>
<name>X1K2X7_9ZZZZ</name>
<reference evidence="2" key="1">
    <citation type="journal article" date="2014" name="Front. Microbiol.">
        <title>High frequency of phylogenetically diverse reductive dehalogenase-homologous genes in deep subseafloor sedimentary metagenomes.</title>
        <authorList>
            <person name="Kawai M."/>
            <person name="Futagami T."/>
            <person name="Toyoda A."/>
            <person name="Takaki Y."/>
            <person name="Nishi S."/>
            <person name="Hori S."/>
            <person name="Arai W."/>
            <person name="Tsubouchi T."/>
            <person name="Morono Y."/>
            <person name="Uchiyama I."/>
            <person name="Ito T."/>
            <person name="Fujiyama A."/>
            <person name="Inagaki F."/>
            <person name="Takami H."/>
        </authorList>
    </citation>
    <scope>NUCLEOTIDE SEQUENCE</scope>
    <source>
        <strain evidence="2">Expedition CK06-06</strain>
    </source>
</reference>
<evidence type="ECO:0000313" key="2">
    <source>
        <dbReference type="EMBL" id="GAI01362.1"/>
    </source>
</evidence>
<feature type="transmembrane region" description="Helical" evidence="1">
    <location>
        <begin position="12"/>
        <end position="33"/>
    </location>
</feature>
<proteinExistence type="predicted"/>